<evidence type="ECO:0000256" key="1">
    <source>
        <dbReference type="SAM" id="Phobius"/>
    </source>
</evidence>
<accession>X1RDG9</accession>
<reference evidence="2" key="1">
    <citation type="journal article" date="2014" name="Front. Microbiol.">
        <title>High frequency of phylogenetically diverse reductive dehalogenase-homologous genes in deep subseafloor sedimentary metagenomes.</title>
        <authorList>
            <person name="Kawai M."/>
            <person name="Futagami T."/>
            <person name="Toyoda A."/>
            <person name="Takaki Y."/>
            <person name="Nishi S."/>
            <person name="Hori S."/>
            <person name="Arai W."/>
            <person name="Tsubouchi T."/>
            <person name="Morono Y."/>
            <person name="Uchiyama I."/>
            <person name="Ito T."/>
            <person name="Fujiyama A."/>
            <person name="Inagaki F."/>
            <person name="Takami H."/>
        </authorList>
    </citation>
    <scope>NUCLEOTIDE SEQUENCE</scope>
    <source>
        <strain evidence="2">Expedition CK06-06</strain>
    </source>
</reference>
<name>X1RDG9_9ZZZZ</name>
<keyword evidence="1" id="KW-1133">Transmembrane helix</keyword>
<feature type="non-terminal residue" evidence="2">
    <location>
        <position position="1"/>
    </location>
</feature>
<protein>
    <submittedName>
        <fullName evidence="2">Uncharacterized protein</fullName>
    </submittedName>
</protein>
<dbReference type="AlphaFoldDB" id="X1RDG9"/>
<organism evidence="2">
    <name type="scientific">marine sediment metagenome</name>
    <dbReference type="NCBI Taxonomy" id="412755"/>
    <lineage>
        <taxon>unclassified sequences</taxon>
        <taxon>metagenomes</taxon>
        <taxon>ecological metagenomes</taxon>
    </lineage>
</organism>
<dbReference type="EMBL" id="BARV01044987">
    <property type="protein sequence ID" value="GAI65031.1"/>
    <property type="molecule type" value="Genomic_DNA"/>
</dbReference>
<feature type="transmembrane region" description="Helical" evidence="1">
    <location>
        <begin position="6"/>
        <end position="33"/>
    </location>
</feature>
<keyword evidence="1" id="KW-0812">Transmembrane</keyword>
<evidence type="ECO:0000313" key="2">
    <source>
        <dbReference type="EMBL" id="GAI65031.1"/>
    </source>
</evidence>
<sequence length="35" mass="3549">GAVLGLIGGFLVFGVGVVLVWYLLVEVGFGVWVGG</sequence>
<proteinExistence type="predicted"/>
<gene>
    <name evidence="2" type="ORF">S06H3_66215</name>
</gene>
<comment type="caution">
    <text evidence="2">The sequence shown here is derived from an EMBL/GenBank/DDBJ whole genome shotgun (WGS) entry which is preliminary data.</text>
</comment>
<keyword evidence="1" id="KW-0472">Membrane</keyword>